<gene>
    <name evidence="1" type="ORF">GLW08_09975</name>
</gene>
<accession>A0ACC7VFC5</accession>
<protein>
    <submittedName>
        <fullName evidence="1">Glycosyltransferase</fullName>
    </submittedName>
</protein>
<dbReference type="EMBL" id="WMEU01000002">
    <property type="protein sequence ID" value="MYL53663.1"/>
    <property type="molecule type" value="Genomic_DNA"/>
</dbReference>
<dbReference type="Proteomes" id="UP000466692">
    <property type="component" value="Unassembled WGS sequence"/>
</dbReference>
<organism evidence="1 2">
    <name type="scientific">Pontibacillus yanchengensis</name>
    <dbReference type="NCBI Taxonomy" id="462910"/>
    <lineage>
        <taxon>Bacteria</taxon>
        <taxon>Bacillati</taxon>
        <taxon>Bacillota</taxon>
        <taxon>Bacilli</taxon>
        <taxon>Bacillales</taxon>
        <taxon>Bacillaceae</taxon>
        <taxon>Pontibacillus</taxon>
    </lineage>
</organism>
<reference evidence="1" key="1">
    <citation type="submission" date="2019-11" db="EMBL/GenBank/DDBJ databases">
        <title>Genome sequences of 17 halophilic strains isolated from different environments.</title>
        <authorList>
            <person name="Furrow R.E."/>
        </authorList>
    </citation>
    <scope>NUCLEOTIDE SEQUENCE</scope>
    <source>
        <strain evidence="1">22510_22_Filter</strain>
    </source>
</reference>
<proteinExistence type="predicted"/>
<comment type="caution">
    <text evidence="1">The sequence shown here is derived from an EMBL/GenBank/DDBJ whole genome shotgun (WGS) entry which is preliminary data.</text>
</comment>
<name>A0ACC7VFC5_9BACI</name>
<sequence>MKANEILPHSDVINIMDDYYGVSSSIPELPQPKTIKHQKQKKAKKKLTILIATFWDFPHTGGLSNYISNLRDGLQEKGHKVDVISPNQFPTSVVASLKKEVESALNRFFRKRYKTVSKKILQHARLLFIYEHMLAQHKNIGTYDVYHAQDIFTANALGRLIGEKKKPIFYTPHGMFTSNRLRFNRIEKGSIEEVYYSHMEKKAIQYSDEIIILGDSFRKPLMELGARKEKMLTIPTGIEFNATLAKSDKSSSNKLTITIISRLGPRKGHSVFFKALSLIKGSIENVEVLIVGDGEMRSQLEKQVKESKLSNVTFLGKREDIPDLLARTDIFVLPTLNDTLPISIMEAMHSKVAIISTTSGSIPEMIKHSETGLLVAPGDVQALSNALKKFIQQSNERKKVAKAAYQYAKQNFSRERMVHDIEARYHDHVGGDNR</sequence>
<evidence type="ECO:0000313" key="2">
    <source>
        <dbReference type="Proteomes" id="UP000466692"/>
    </source>
</evidence>
<evidence type="ECO:0000313" key="1">
    <source>
        <dbReference type="EMBL" id="MYL53663.1"/>
    </source>
</evidence>
<keyword evidence="2" id="KW-1185">Reference proteome</keyword>